<comment type="caution">
    <text evidence="1">The sequence shown here is derived from an EMBL/GenBank/DDBJ whole genome shotgun (WGS) entry which is preliminary data.</text>
</comment>
<reference evidence="1" key="1">
    <citation type="submission" date="2023-04" db="EMBL/GenBank/DDBJ databases">
        <title>A chromosome-level genome assembly of the parasitoid wasp Eretmocerus hayati.</title>
        <authorList>
            <person name="Zhong Y."/>
            <person name="Liu S."/>
            <person name="Liu Y."/>
        </authorList>
    </citation>
    <scope>NUCLEOTIDE SEQUENCE</scope>
    <source>
        <strain evidence="1">ZJU_SS_LIU_2023</strain>
    </source>
</reference>
<keyword evidence="2" id="KW-1185">Reference proteome</keyword>
<organism evidence="1 2">
    <name type="scientific">Eretmocerus hayati</name>
    <dbReference type="NCBI Taxonomy" id="131215"/>
    <lineage>
        <taxon>Eukaryota</taxon>
        <taxon>Metazoa</taxon>
        <taxon>Ecdysozoa</taxon>
        <taxon>Arthropoda</taxon>
        <taxon>Hexapoda</taxon>
        <taxon>Insecta</taxon>
        <taxon>Pterygota</taxon>
        <taxon>Neoptera</taxon>
        <taxon>Endopterygota</taxon>
        <taxon>Hymenoptera</taxon>
        <taxon>Apocrita</taxon>
        <taxon>Proctotrupomorpha</taxon>
        <taxon>Chalcidoidea</taxon>
        <taxon>Aphelinidae</taxon>
        <taxon>Aphelininae</taxon>
        <taxon>Eretmocerus</taxon>
    </lineage>
</organism>
<proteinExistence type="predicted"/>
<evidence type="ECO:0000313" key="1">
    <source>
        <dbReference type="EMBL" id="KAJ8681223.1"/>
    </source>
</evidence>
<dbReference type="EMBL" id="CM056742">
    <property type="protein sequence ID" value="KAJ8681223.1"/>
    <property type="molecule type" value="Genomic_DNA"/>
</dbReference>
<gene>
    <name evidence="1" type="ORF">QAD02_017010</name>
</gene>
<name>A0ACC2PDR5_9HYME</name>
<sequence length="462" mass="53925">MNLEPKIQAKYIFADLSECALRFQFNNCYEVSPRSEKKLDPLLLAVRSGCIHIVETFLNSDVENGIVLWPPRETTLLHEAVKWGRRNIIELLLHHGADVNMLDREFENAIDHAISMEHNPDIKGDEYEKILELLFSHGAIVRNRRNLLRRTILRQNVSTLRLLVHRGFKLEELNKWTLSSESSPLHLAIDNNDVNVLEYLLSSAIFDINVRDRRSKTTALHKAIDEEKFFHAKLLLEWHANPNLLDGWGVTPLHVAVDKGLEQFVELLLFAGVGFNGNSSKLHLCYFCDFILRTIRISRNGPILLHFIKYCPLLLALHEQLDPYFDKREIRGIFSSSADPYFEESYNDFHDKCISEIEKMKKHVFQDQLTYFDIFTLKSFSQERFEHEILLECFPIYCKQIRQRLSQISLDRKFQKRAIDGLSIILRENLEPYHLISNKILGYLEPRDLQVLQAVADKNLNC</sequence>
<accession>A0ACC2PDR5</accession>
<evidence type="ECO:0000313" key="2">
    <source>
        <dbReference type="Proteomes" id="UP001239111"/>
    </source>
</evidence>
<dbReference type="Proteomes" id="UP001239111">
    <property type="component" value="Chromosome 2"/>
</dbReference>
<protein>
    <submittedName>
        <fullName evidence="1">Uncharacterized protein</fullName>
    </submittedName>
</protein>